<keyword evidence="3" id="KW-1185">Reference proteome</keyword>
<dbReference type="EMBL" id="CP000830">
    <property type="protein sequence ID" value="ABV94515.1"/>
    <property type="molecule type" value="Genomic_DNA"/>
</dbReference>
<dbReference type="Proteomes" id="UP000006833">
    <property type="component" value="Chromosome"/>
</dbReference>
<organism evidence="2 3">
    <name type="scientific">Dinoroseobacter shibae (strain DSM 16493 / NCIMB 14021 / DFL 12)</name>
    <dbReference type="NCBI Taxonomy" id="398580"/>
    <lineage>
        <taxon>Bacteria</taxon>
        <taxon>Pseudomonadati</taxon>
        <taxon>Pseudomonadota</taxon>
        <taxon>Alphaproteobacteria</taxon>
        <taxon>Rhodobacterales</taxon>
        <taxon>Roseobacteraceae</taxon>
        <taxon>Dinoroseobacter</taxon>
    </lineage>
</organism>
<evidence type="ECO:0000313" key="3">
    <source>
        <dbReference type="Proteomes" id="UP000006833"/>
    </source>
</evidence>
<dbReference type="KEGG" id="dsh:Dshi_2782"/>
<sequence>MEDIPGNFGPRSGLFALDPATSTKSESIHLSFVHGLLDVMAAKLGQSLLLISDNGTILAVSGAEAFPGGDDLRGARWTSLWPKESRPLALGALEMAVTELRELTIQISRMPDPGSAQFWEAVLSPLPLGETGTGPARKSAVLVALREITAARRVAHMRSRAG</sequence>
<dbReference type="HOGENOM" id="CLU_1632758_0_0_5"/>
<feature type="domain" description="PAS fold-4" evidence="1">
    <location>
        <begin position="44"/>
        <end position="152"/>
    </location>
</feature>
<dbReference type="AlphaFoldDB" id="A8LJ20"/>
<protein>
    <recommendedName>
        <fullName evidence="1">PAS fold-4 domain-containing protein</fullName>
    </recommendedName>
</protein>
<evidence type="ECO:0000259" key="1">
    <source>
        <dbReference type="Pfam" id="PF08448"/>
    </source>
</evidence>
<dbReference type="OrthoDB" id="9816309at2"/>
<proteinExistence type="predicted"/>
<dbReference type="Pfam" id="PF08448">
    <property type="entry name" value="PAS_4"/>
    <property type="match status" value="1"/>
</dbReference>
<dbReference type="STRING" id="398580.Dshi_2782"/>
<accession>A8LJ20</accession>
<name>A8LJ20_DINSH</name>
<dbReference type="InterPro" id="IPR013656">
    <property type="entry name" value="PAS_4"/>
</dbReference>
<dbReference type="RefSeq" id="WP_012179443.1">
    <property type="nucleotide sequence ID" value="NC_009952.1"/>
</dbReference>
<evidence type="ECO:0000313" key="2">
    <source>
        <dbReference type="EMBL" id="ABV94515.1"/>
    </source>
</evidence>
<reference evidence="3" key="1">
    <citation type="journal article" date="2010" name="ISME J.">
        <title>The complete genome sequence of the algal symbiont Dinoroseobacter shibae: a hitchhiker's guide to life in the sea.</title>
        <authorList>
            <person name="Wagner-Dobler I."/>
            <person name="Ballhausen B."/>
            <person name="Berger M."/>
            <person name="Brinkhoff T."/>
            <person name="Buchholz I."/>
            <person name="Bunk B."/>
            <person name="Cypionka H."/>
            <person name="Daniel R."/>
            <person name="Drepper T."/>
            <person name="Gerdts G."/>
            <person name="Hahnke S."/>
            <person name="Han C."/>
            <person name="Jahn D."/>
            <person name="Kalhoefer D."/>
            <person name="Kiss H."/>
            <person name="Klenk H.P."/>
            <person name="Kyrpides N."/>
            <person name="Liebl W."/>
            <person name="Liesegang H."/>
            <person name="Meincke L."/>
            <person name="Pati A."/>
            <person name="Petersen J."/>
            <person name="Piekarski T."/>
            <person name="Pommerenke C."/>
            <person name="Pradella S."/>
            <person name="Pukall R."/>
            <person name="Rabus R."/>
            <person name="Stackebrandt E."/>
            <person name="Thole S."/>
            <person name="Thompson L."/>
            <person name="Tielen P."/>
            <person name="Tomasch J."/>
            <person name="von Jan M."/>
            <person name="Wanphrut N."/>
            <person name="Wichels A."/>
            <person name="Zech H."/>
            <person name="Simon M."/>
        </authorList>
    </citation>
    <scope>NUCLEOTIDE SEQUENCE [LARGE SCALE GENOMIC DNA]</scope>
    <source>
        <strain evidence="3">DSM 16493 / NCIMB 14021 / DFL 12</strain>
    </source>
</reference>
<gene>
    <name evidence="2" type="ordered locus">Dshi_2782</name>
</gene>